<name>A0A0D7A2E4_9AGAR</name>
<dbReference type="EMBL" id="KN882089">
    <property type="protein sequence ID" value="KIY44544.1"/>
    <property type="molecule type" value="Genomic_DNA"/>
</dbReference>
<proteinExistence type="predicted"/>
<dbReference type="AlphaFoldDB" id="A0A0D7A2E4"/>
<accession>A0A0D7A2E4</accession>
<dbReference type="Proteomes" id="UP000054144">
    <property type="component" value="Unassembled WGS sequence"/>
</dbReference>
<evidence type="ECO:0000313" key="1">
    <source>
        <dbReference type="EMBL" id="KIY44544.1"/>
    </source>
</evidence>
<evidence type="ECO:0000313" key="2">
    <source>
        <dbReference type="Proteomes" id="UP000054144"/>
    </source>
</evidence>
<protein>
    <submittedName>
        <fullName evidence="1">Uncharacterized protein</fullName>
    </submittedName>
</protein>
<gene>
    <name evidence="1" type="ORF">FISHEDRAFT_61821</name>
</gene>
<organism evidence="1 2">
    <name type="scientific">Fistulina hepatica ATCC 64428</name>
    <dbReference type="NCBI Taxonomy" id="1128425"/>
    <lineage>
        <taxon>Eukaryota</taxon>
        <taxon>Fungi</taxon>
        <taxon>Dikarya</taxon>
        <taxon>Basidiomycota</taxon>
        <taxon>Agaricomycotina</taxon>
        <taxon>Agaricomycetes</taxon>
        <taxon>Agaricomycetidae</taxon>
        <taxon>Agaricales</taxon>
        <taxon>Fistulinaceae</taxon>
        <taxon>Fistulina</taxon>
    </lineage>
</organism>
<keyword evidence="2" id="KW-1185">Reference proteome</keyword>
<sequence length="163" mass="17517">MHHRALSGNVIDRWSSLFAVRLALFASRRVGRMATAGVSAAKTSPSLYCGISVIACLDLRVMQMQRGGMIWHEQDQEHSSGADGNDTAIVEAKRSAAFRSPLGGGRSPRVLHFMNSEYTCAQMVCQGIVGLLETGIWPANSKVCTKDGFLVTNASAIFGFGIP</sequence>
<reference evidence="1 2" key="1">
    <citation type="journal article" date="2015" name="Fungal Genet. Biol.">
        <title>Evolution of novel wood decay mechanisms in Agaricales revealed by the genome sequences of Fistulina hepatica and Cylindrobasidium torrendii.</title>
        <authorList>
            <person name="Floudas D."/>
            <person name="Held B.W."/>
            <person name="Riley R."/>
            <person name="Nagy L.G."/>
            <person name="Koehler G."/>
            <person name="Ransdell A.S."/>
            <person name="Younus H."/>
            <person name="Chow J."/>
            <person name="Chiniquy J."/>
            <person name="Lipzen A."/>
            <person name="Tritt A."/>
            <person name="Sun H."/>
            <person name="Haridas S."/>
            <person name="LaButti K."/>
            <person name="Ohm R.A."/>
            <person name="Kues U."/>
            <person name="Blanchette R.A."/>
            <person name="Grigoriev I.V."/>
            <person name="Minto R.E."/>
            <person name="Hibbett D.S."/>
        </authorList>
    </citation>
    <scope>NUCLEOTIDE SEQUENCE [LARGE SCALE GENOMIC DNA]</scope>
    <source>
        <strain evidence="1 2">ATCC 64428</strain>
    </source>
</reference>